<keyword evidence="3" id="KW-1185">Reference proteome</keyword>
<name>A0A226E8F7_FOLCA</name>
<keyword evidence="1" id="KW-0472">Membrane</keyword>
<reference evidence="2 3" key="1">
    <citation type="submission" date="2015-12" db="EMBL/GenBank/DDBJ databases">
        <title>The genome of Folsomia candida.</title>
        <authorList>
            <person name="Faddeeva A."/>
            <person name="Derks M.F."/>
            <person name="Anvar Y."/>
            <person name="Smit S."/>
            <person name="Van Straalen N."/>
            <person name="Roelofs D."/>
        </authorList>
    </citation>
    <scope>NUCLEOTIDE SEQUENCE [LARGE SCALE GENOMIC DNA]</scope>
    <source>
        <strain evidence="2 3">VU population</strain>
        <tissue evidence="2">Whole body</tissue>
    </source>
</reference>
<gene>
    <name evidence="2" type="ORF">Fcan01_10079</name>
</gene>
<comment type="caution">
    <text evidence="2">The sequence shown here is derived from an EMBL/GenBank/DDBJ whole genome shotgun (WGS) entry which is preliminary data.</text>
</comment>
<proteinExistence type="predicted"/>
<feature type="transmembrane region" description="Helical" evidence="1">
    <location>
        <begin position="317"/>
        <end position="336"/>
    </location>
</feature>
<dbReference type="Proteomes" id="UP000198287">
    <property type="component" value="Unassembled WGS sequence"/>
</dbReference>
<feature type="transmembrane region" description="Helical" evidence="1">
    <location>
        <begin position="70"/>
        <end position="93"/>
    </location>
</feature>
<dbReference type="AlphaFoldDB" id="A0A226E8F7"/>
<feature type="transmembrane region" description="Helical" evidence="1">
    <location>
        <begin position="99"/>
        <end position="122"/>
    </location>
</feature>
<keyword evidence="1" id="KW-1133">Transmembrane helix</keyword>
<evidence type="ECO:0000313" key="3">
    <source>
        <dbReference type="Proteomes" id="UP000198287"/>
    </source>
</evidence>
<evidence type="ECO:0000313" key="2">
    <source>
        <dbReference type="EMBL" id="OXA53600.1"/>
    </source>
</evidence>
<feature type="transmembrane region" description="Helical" evidence="1">
    <location>
        <begin position="206"/>
        <end position="224"/>
    </location>
</feature>
<evidence type="ECO:0000256" key="1">
    <source>
        <dbReference type="SAM" id="Phobius"/>
    </source>
</evidence>
<protein>
    <submittedName>
        <fullName evidence="2">Uncharacterized protein</fullName>
    </submittedName>
</protein>
<dbReference type="EMBL" id="LNIX01000005">
    <property type="protein sequence ID" value="OXA53600.1"/>
    <property type="molecule type" value="Genomic_DNA"/>
</dbReference>
<accession>A0A226E8F7</accession>
<feature type="transmembrane region" description="Helical" evidence="1">
    <location>
        <begin position="287"/>
        <end position="305"/>
    </location>
</feature>
<sequence length="417" mass="48335">MVITPLLWASLDRFSFLFSFMPRNPIEWNPLTGRLETAPLSIKMIPYVVSVIIEFLTFLLPPLIIGSFKLFGLISVPLDDMVVLIVLLLVGWICFMGEILVATTGYQIVFLMNYVGVLLLIFKRGHVWTVQEVVYLGEAISVCSSPRKMPGVIPEPGKNIDILGHVANLVTTTFGLYPHFATVFFLHTEMDPISQFYRFLLPKSRLLYFIIMLLLRPTFIWVTFLQISRFFTMVFCICTIAERLVLDRISEMNRTIGKYWTSRYEVLKNHDILQILLQYSSDLTTNLVGIIKFGGLILSVAFNYVTLSMFDVIPMRLYLAFAIVSALLPIIIESMLPPLVDVYEEEVKLHWRLGRSLHLPWTWKFLTKRVKAARILRVYCGIMQYNFYHLKKSTKVRYWFIILNYTISALLARRGKR</sequence>
<feature type="transmembrane region" description="Helical" evidence="1">
    <location>
        <begin position="396"/>
        <end position="412"/>
    </location>
</feature>
<keyword evidence="1" id="KW-0812">Transmembrane</keyword>
<feature type="transmembrane region" description="Helical" evidence="1">
    <location>
        <begin position="44"/>
        <end position="63"/>
    </location>
</feature>
<organism evidence="2 3">
    <name type="scientific">Folsomia candida</name>
    <name type="common">Springtail</name>
    <dbReference type="NCBI Taxonomy" id="158441"/>
    <lineage>
        <taxon>Eukaryota</taxon>
        <taxon>Metazoa</taxon>
        <taxon>Ecdysozoa</taxon>
        <taxon>Arthropoda</taxon>
        <taxon>Hexapoda</taxon>
        <taxon>Collembola</taxon>
        <taxon>Entomobryomorpha</taxon>
        <taxon>Isotomoidea</taxon>
        <taxon>Isotomidae</taxon>
        <taxon>Proisotominae</taxon>
        <taxon>Folsomia</taxon>
    </lineage>
</organism>